<sequence>MASFAFECTMTKDLQKTQDCQKKEVENACCVPVHTHMLMEDKQNSNQTTIRDYLKNQTDTPPVLIVEQIQQPRKEASAPAELRPAVGKLQRSERGVLRAVRLLPLPPLQDRLLLPYGIPQMLSTALMG</sequence>
<dbReference type="EMBL" id="SOYY01000013">
    <property type="protein sequence ID" value="KAA0712728.1"/>
    <property type="molecule type" value="Genomic_DNA"/>
</dbReference>
<evidence type="ECO:0000313" key="2">
    <source>
        <dbReference type="Proteomes" id="UP000324632"/>
    </source>
</evidence>
<gene>
    <name evidence="1" type="ORF">E1301_Tti004885</name>
</gene>
<protein>
    <submittedName>
        <fullName evidence="1">Agouti-signaling protein</fullName>
    </submittedName>
</protein>
<dbReference type="AlphaFoldDB" id="A0A5A9NTC8"/>
<organism evidence="1 2">
    <name type="scientific">Triplophysa tibetana</name>
    <dbReference type="NCBI Taxonomy" id="1572043"/>
    <lineage>
        <taxon>Eukaryota</taxon>
        <taxon>Metazoa</taxon>
        <taxon>Chordata</taxon>
        <taxon>Craniata</taxon>
        <taxon>Vertebrata</taxon>
        <taxon>Euteleostomi</taxon>
        <taxon>Actinopterygii</taxon>
        <taxon>Neopterygii</taxon>
        <taxon>Teleostei</taxon>
        <taxon>Ostariophysi</taxon>
        <taxon>Cypriniformes</taxon>
        <taxon>Nemacheilidae</taxon>
        <taxon>Triplophysa</taxon>
    </lineage>
</organism>
<comment type="caution">
    <text evidence="1">The sequence shown here is derived from an EMBL/GenBank/DDBJ whole genome shotgun (WGS) entry which is preliminary data.</text>
</comment>
<proteinExistence type="predicted"/>
<dbReference type="Proteomes" id="UP000324632">
    <property type="component" value="Chromosome 13"/>
</dbReference>
<reference evidence="1 2" key="1">
    <citation type="journal article" date="2019" name="Mol. Ecol. Resour.">
        <title>Chromosome-level genome assembly of Triplophysa tibetana, a fish adapted to the harsh high-altitude environment of the Tibetan Plateau.</title>
        <authorList>
            <person name="Yang X."/>
            <person name="Liu H."/>
            <person name="Ma Z."/>
            <person name="Zou Y."/>
            <person name="Zou M."/>
            <person name="Mao Y."/>
            <person name="Li X."/>
            <person name="Wang H."/>
            <person name="Chen T."/>
            <person name="Wang W."/>
            <person name="Yang R."/>
        </authorList>
    </citation>
    <scope>NUCLEOTIDE SEQUENCE [LARGE SCALE GENOMIC DNA]</scope>
    <source>
        <strain evidence="1">TTIB1903HZAU</strain>
        <tissue evidence="1">Muscle</tissue>
    </source>
</reference>
<accession>A0A5A9NTC8</accession>
<name>A0A5A9NTC8_9TELE</name>
<keyword evidence="2" id="KW-1185">Reference proteome</keyword>
<evidence type="ECO:0000313" key="1">
    <source>
        <dbReference type="EMBL" id="KAA0712728.1"/>
    </source>
</evidence>